<dbReference type="OrthoDB" id="2431475at2759"/>
<feature type="compositionally biased region" description="Basic and acidic residues" evidence="1">
    <location>
        <begin position="208"/>
        <end position="218"/>
    </location>
</feature>
<keyword evidence="3" id="KW-1185">Reference proteome</keyword>
<feature type="compositionally biased region" description="Basic and acidic residues" evidence="1">
    <location>
        <begin position="225"/>
        <end position="238"/>
    </location>
</feature>
<evidence type="ECO:0000313" key="3">
    <source>
        <dbReference type="Proteomes" id="UP000326924"/>
    </source>
</evidence>
<dbReference type="Proteomes" id="UP000326924">
    <property type="component" value="Unassembled WGS sequence"/>
</dbReference>
<dbReference type="InParanoid" id="A0A5J5ERG9"/>
<name>A0A5J5ERG9_9PEZI</name>
<dbReference type="AlphaFoldDB" id="A0A5J5ERG9"/>
<feature type="compositionally biased region" description="Basic and acidic residues" evidence="1">
    <location>
        <begin position="137"/>
        <end position="146"/>
    </location>
</feature>
<reference evidence="2 3" key="1">
    <citation type="submission" date="2019-09" db="EMBL/GenBank/DDBJ databases">
        <title>Draft genome of the ectomycorrhizal ascomycete Sphaerosporella brunnea.</title>
        <authorList>
            <consortium name="DOE Joint Genome Institute"/>
            <person name="Benucci G.M."/>
            <person name="Marozzi G."/>
            <person name="Antonielli L."/>
            <person name="Sanchez S."/>
            <person name="Marco P."/>
            <person name="Wang X."/>
            <person name="Falini L.B."/>
            <person name="Barry K."/>
            <person name="Haridas S."/>
            <person name="Lipzen A."/>
            <person name="Labutti K."/>
            <person name="Grigoriev I.V."/>
            <person name="Murat C."/>
            <person name="Martin F."/>
            <person name="Albertini E."/>
            <person name="Donnini D."/>
            <person name="Bonito G."/>
        </authorList>
    </citation>
    <scope>NUCLEOTIDE SEQUENCE [LARGE SCALE GENOMIC DNA]</scope>
    <source>
        <strain evidence="2 3">Sb_GMNB300</strain>
    </source>
</reference>
<feature type="compositionally biased region" description="Basic residues" evidence="1">
    <location>
        <begin position="115"/>
        <end position="136"/>
    </location>
</feature>
<feature type="region of interest" description="Disordered" evidence="1">
    <location>
        <begin position="81"/>
        <end position="277"/>
    </location>
</feature>
<protein>
    <recommendedName>
        <fullName evidence="4">Pre-mRNA-splicing factor 38B</fullName>
    </recommendedName>
</protein>
<gene>
    <name evidence="2" type="ORF">FN846DRAFT_115723</name>
</gene>
<dbReference type="EMBL" id="VXIS01000143">
    <property type="protein sequence ID" value="KAA8901587.1"/>
    <property type="molecule type" value="Genomic_DNA"/>
</dbReference>
<sequence>MDHFDDDDYVASLLKNEAKPSLNTHIVRGLKGLLPSRSTGATSKPKPNKRFLRNIVRDADSHNAALLARENAEAQARLRRLQREKDGRLSRSPSSREKIKHRTRHESKSPENTRREHHRHRGSKRSRSRSPSRHKSTRSENYDSDRRRRKPRSSRSRSPERTENRSHRRHGDRDRRRRSRSRSRDRRNKRRRRELEDRSKRRRSKSRVKNEETSEAEKRGRRRKPADSLKTRDRRSNSRESTFSDPLEELIGPSPPLQPRRRGRGATGQAAMDSRFHADYDPAMDAELDYGGEGGDFEDAVEAYRDRQRWNQQGAERLRSAGLGEDFIKAWESKDTKNEANLKWAKKGSLREWDRGKVLEDDDSGGGGIDLRADWIKK</sequence>
<evidence type="ECO:0000313" key="2">
    <source>
        <dbReference type="EMBL" id="KAA8901587.1"/>
    </source>
</evidence>
<evidence type="ECO:0000256" key="1">
    <source>
        <dbReference type="SAM" id="MobiDB-lite"/>
    </source>
</evidence>
<feature type="compositionally biased region" description="Basic residues" evidence="1">
    <location>
        <begin position="166"/>
        <end position="192"/>
    </location>
</feature>
<organism evidence="2 3">
    <name type="scientific">Sphaerosporella brunnea</name>
    <dbReference type="NCBI Taxonomy" id="1250544"/>
    <lineage>
        <taxon>Eukaryota</taxon>
        <taxon>Fungi</taxon>
        <taxon>Dikarya</taxon>
        <taxon>Ascomycota</taxon>
        <taxon>Pezizomycotina</taxon>
        <taxon>Pezizomycetes</taxon>
        <taxon>Pezizales</taxon>
        <taxon>Pyronemataceae</taxon>
        <taxon>Sphaerosporella</taxon>
    </lineage>
</organism>
<accession>A0A5J5ERG9</accession>
<evidence type="ECO:0008006" key="4">
    <source>
        <dbReference type="Google" id="ProtNLM"/>
    </source>
</evidence>
<dbReference type="PANTHER" id="PTHR40132:SF1">
    <property type="entry name" value="PRE-MRNA-SPLICING FACTOR 38B"/>
    <property type="match status" value="1"/>
</dbReference>
<proteinExistence type="predicted"/>
<feature type="compositionally biased region" description="Basic and acidic residues" evidence="1">
    <location>
        <begin position="81"/>
        <end position="97"/>
    </location>
</feature>
<dbReference type="PANTHER" id="PTHR40132">
    <property type="entry name" value="PRE-MRNA-SPLICING FACTOR 38B"/>
    <property type="match status" value="1"/>
</dbReference>
<comment type="caution">
    <text evidence="2">The sequence shown here is derived from an EMBL/GenBank/DDBJ whole genome shotgun (WGS) entry which is preliminary data.</text>
</comment>